<dbReference type="AlphaFoldDB" id="A0A820GR12"/>
<protein>
    <submittedName>
        <fullName evidence="1">Uncharacterized protein</fullName>
    </submittedName>
</protein>
<organism evidence="1 2">
    <name type="scientific">Adineta steineri</name>
    <dbReference type="NCBI Taxonomy" id="433720"/>
    <lineage>
        <taxon>Eukaryota</taxon>
        <taxon>Metazoa</taxon>
        <taxon>Spiralia</taxon>
        <taxon>Gnathifera</taxon>
        <taxon>Rotifera</taxon>
        <taxon>Eurotatoria</taxon>
        <taxon>Bdelloidea</taxon>
        <taxon>Adinetida</taxon>
        <taxon>Adinetidae</taxon>
        <taxon>Adineta</taxon>
    </lineage>
</organism>
<gene>
    <name evidence="1" type="ORF">OKA104_LOCUS45281</name>
</gene>
<evidence type="ECO:0000313" key="2">
    <source>
        <dbReference type="Proteomes" id="UP000663881"/>
    </source>
</evidence>
<feature type="non-terminal residue" evidence="1">
    <location>
        <position position="269"/>
    </location>
</feature>
<sequence>LSSNVIKAKLKGLFHRHSRGDANLAQVVICKRFAKVPMLFLAKRRQRRKISIENNDNSYTDDNAGIMALSSSGKLSFEQVPETFEDYTQKLEEALVLLRNMTREDYESEITLKILRFLENLIHQPKEWISGAKLKLSEMKFPEMAMTLMNSYKEKGYLVRRIVFVHSILLYNSMSNFTDHEFDKEGLIRKQSADAGFIEFGCDILNDPSYRESLRKCYVIQSPEETMQSDDFNNYQKILYICDSALTILYNLANLPELKIHFRECNAMT</sequence>
<accession>A0A820GR12</accession>
<comment type="caution">
    <text evidence="1">The sequence shown here is derived from an EMBL/GenBank/DDBJ whole genome shotgun (WGS) entry which is preliminary data.</text>
</comment>
<dbReference type="Proteomes" id="UP000663881">
    <property type="component" value="Unassembled WGS sequence"/>
</dbReference>
<reference evidence="1" key="1">
    <citation type="submission" date="2021-02" db="EMBL/GenBank/DDBJ databases">
        <authorList>
            <person name="Nowell W R."/>
        </authorList>
    </citation>
    <scope>NUCLEOTIDE SEQUENCE</scope>
</reference>
<name>A0A820GR12_9BILA</name>
<evidence type="ECO:0000313" key="1">
    <source>
        <dbReference type="EMBL" id="CAF4282796.1"/>
    </source>
</evidence>
<proteinExistence type="predicted"/>
<dbReference type="EMBL" id="CAJOAY010014817">
    <property type="protein sequence ID" value="CAF4282796.1"/>
    <property type="molecule type" value="Genomic_DNA"/>
</dbReference>
<feature type="non-terminal residue" evidence="1">
    <location>
        <position position="1"/>
    </location>
</feature>